<dbReference type="InterPro" id="IPR050388">
    <property type="entry name" value="ABC_Ni/Peptide_Import"/>
</dbReference>
<evidence type="ECO:0000256" key="4">
    <source>
        <dbReference type="ARBA" id="ARBA00022475"/>
    </source>
</evidence>
<evidence type="ECO:0000256" key="5">
    <source>
        <dbReference type="ARBA" id="ARBA00022741"/>
    </source>
</evidence>
<dbReference type="AlphaFoldDB" id="A0A7C9LL41"/>
<dbReference type="GO" id="GO:0005524">
    <property type="term" value="F:ATP binding"/>
    <property type="evidence" value="ECO:0007669"/>
    <property type="project" value="UniProtKB-KW"/>
</dbReference>
<dbReference type="PROSITE" id="PS00211">
    <property type="entry name" value="ABC_TRANSPORTER_1"/>
    <property type="match status" value="1"/>
</dbReference>
<dbReference type="PANTHER" id="PTHR43297">
    <property type="entry name" value="OLIGOPEPTIDE TRANSPORT ATP-BINDING PROTEIN APPD"/>
    <property type="match status" value="1"/>
</dbReference>
<dbReference type="GO" id="GO:0016887">
    <property type="term" value="F:ATP hydrolysis activity"/>
    <property type="evidence" value="ECO:0007669"/>
    <property type="project" value="InterPro"/>
</dbReference>
<evidence type="ECO:0000256" key="7">
    <source>
        <dbReference type="ARBA" id="ARBA00023136"/>
    </source>
</evidence>
<dbReference type="NCBIfam" id="TIGR01727">
    <property type="entry name" value="oligo_HPY"/>
    <property type="match status" value="1"/>
</dbReference>
<dbReference type="InterPro" id="IPR017871">
    <property type="entry name" value="ABC_transporter-like_CS"/>
</dbReference>
<organism evidence="9 10">
    <name type="scientific">Deinococcus arboris</name>
    <dbReference type="NCBI Taxonomy" id="2682977"/>
    <lineage>
        <taxon>Bacteria</taxon>
        <taxon>Thermotogati</taxon>
        <taxon>Deinococcota</taxon>
        <taxon>Deinococci</taxon>
        <taxon>Deinococcales</taxon>
        <taxon>Deinococcaceae</taxon>
        <taxon>Deinococcus</taxon>
    </lineage>
</organism>
<dbReference type="Proteomes" id="UP000483286">
    <property type="component" value="Unassembled WGS sequence"/>
</dbReference>
<dbReference type="InterPro" id="IPR013563">
    <property type="entry name" value="Oligopep_ABC_C"/>
</dbReference>
<sequence length="368" mass="40017">MIVPYHSIQLYDVWRAQNGGTMTHQGEVLLAVNGLKTYFNTDDGVVKSVDGVTFHIKKGETLAVVGESGSGKSVTSLSVMRLIPSPPGKIVEGEILFTGKDGAPKDITKLSEAAMRKIRGNDISMIFQEPMTSLNPVYTVGDQIAEAVMLHQGKNKKEAMGVATDMLRFVGIPAPEKRVNEYPHQMSGGMRQRVMIAMALSCKPALLIADEPTTALDVTIQAQILDLMRKLQKEVGMSILFITHNLGVVAEMADRVVVMYGGRVVEEGDVVEIFKAPRHPYTMGLLNSIPRPGEVEHVPGQPKGRLEAIPGNVPNPLSLPPGCAFEPRCKFAVPDCSKAVPALEDTGHGHMARCIRWREFAQAQEVTA</sequence>
<keyword evidence="3" id="KW-0813">Transport</keyword>
<evidence type="ECO:0000313" key="10">
    <source>
        <dbReference type="Proteomes" id="UP000483286"/>
    </source>
</evidence>
<keyword evidence="5" id="KW-0547">Nucleotide-binding</keyword>
<name>A0A7C9LL41_9DEIO</name>
<dbReference type="InterPro" id="IPR003593">
    <property type="entry name" value="AAA+_ATPase"/>
</dbReference>
<dbReference type="GO" id="GO:0005886">
    <property type="term" value="C:plasma membrane"/>
    <property type="evidence" value="ECO:0007669"/>
    <property type="project" value="UniProtKB-SubCell"/>
</dbReference>
<keyword evidence="4" id="KW-1003">Cell membrane</keyword>
<reference evidence="9 10" key="1">
    <citation type="submission" date="2019-12" db="EMBL/GenBank/DDBJ databases">
        <title>Deinococcus sp. HMF7620 Genome sequencing and assembly.</title>
        <authorList>
            <person name="Kang H."/>
            <person name="Kim H."/>
            <person name="Joh K."/>
        </authorList>
    </citation>
    <scope>NUCLEOTIDE SEQUENCE [LARGE SCALE GENOMIC DNA]</scope>
    <source>
        <strain evidence="9 10">HMF7620</strain>
    </source>
</reference>
<dbReference type="Pfam" id="PF08352">
    <property type="entry name" value="oligo_HPY"/>
    <property type="match status" value="1"/>
</dbReference>
<dbReference type="EMBL" id="WQLB01000005">
    <property type="protein sequence ID" value="MVN86277.1"/>
    <property type="molecule type" value="Genomic_DNA"/>
</dbReference>
<evidence type="ECO:0000256" key="2">
    <source>
        <dbReference type="ARBA" id="ARBA00005417"/>
    </source>
</evidence>
<dbReference type="FunFam" id="3.40.50.300:FF:000016">
    <property type="entry name" value="Oligopeptide ABC transporter ATP-binding component"/>
    <property type="match status" value="1"/>
</dbReference>
<keyword evidence="6 9" id="KW-0067">ATP-binding</keyword>
<feature type="domain" description="ABC transporter" evidence="8">
    <location>
        <begin position="8"/>
        <end position="286"/>
    </location>
</feature>
<dbReference type="CDD" id="cd03257">
    <property type="entry name" value="ABC_NikE_OppD_transporters"/>
    <property type="match status" value="1"/>
</dbReference>
<dbReference type="InterPro" id="IPR003439">
    <property type="entry name" value="ABC_transporter-like_ATP-bd"/>
</dbReference>
<evidence type="ECO:0000259" key="8">
    <source>
        <dbReference type="PROSITE" id="PS50893"/>
    </source>
</evidence>
<dbReference type="InterPro" id="IPR027417">
    <property type="entry name" value="P-loop_NTPase"/>
</dbReference>
<dbReference type="Gene3D" id="3.40.50.300">
    <property type="entry name" value="P-loop containing nucleotide triphosphate hydrolases"/>
    <property type="match status" value="1"/>
</dbReference>
<evidence type="ECO:0000256" key="3">
    <source>
        <dbReference type="ARBA" id="ARBA00022448"/>
    </source>
</evidence>
<keyword evidence="10" id="KW-1185">Reference proteome</keyword>
<dbReference type="SUPFAM" id="SSF52540">
    <property type="entry name" value="P-loop containing nucleoside triphosphate hydrolases"/>
    <property type="match status" value="1"/>
</dbReference>
<dbReference type="PROSITE" id="PS50893">
    <property type="entry name" value="ABC_TRANSPORTER_2"/>
    <property type="match status" value="1"/>
</dbReference>
<accession>A0A7C9LL41</accession>
<dbReference type="SMART" id="SM00382">
    <property type="entry name" value="AAA"/>
    <property type="match status" value="1"/>
</dbReference>
<proteinExistence type="inferred from homology"/>
<evidence type="ECO:0000256" key="6">
    <source>
        <dbReference type="ARBA" id="ARBA00022840"/>
    </source>
</evidence>
<keyword evidence="7" id="KW-0472">Membrane</keyword>
<comment type="subcellular location">
    <subcellularLocation>
        <location evidence="1">Cell membrane</location>
        <topology evidence="1">Peripheral membrane protein</topology>
    </subcellularLocation>
</comment>
<dbReference type="GO" id="GO:0015833">
    <property type="term" value="P:peptide transport"/>
    <property type="evidence" value="ECO:0007669"/>
    <property type="project" value="InterPro"/>
</dbReference>
<dbReference type="Pfam" id="PF00005">
    <property type="entry name" value="ABC_tran"/>
    <property type="match status" value="1"/>
</dbReference>
<gene>
    <name evidence="9" type="ORF">GO986_05815</name>
</gene>
<comment type="similarity">
    <text evidence="2">Belongs to the ABC transporter superfamily.</text>
</comment>
<evidence type="ECO:0000313" key="9">
    <source>
        <dbReference type="EMBL" id="MVN86277.1"/>
    </source>
</evidence>
<comment type="caution">
    <text evidence="9">The sequence shown here is derived from an EMBL/GenBank/DDBJ whole genome shotgun (WGS) entry which is preliminary data.</text>
</comment>
<protein>
    <submittedName>
        <fullName evidence="9">ATP-binding cassette domain-containing protein</fullName>
    </submittedName>
</protein>
<dbReference type="PANTHER" id="PTHR43297:SF2">
    <property type="entry name" value="DIPEPTIDE TRANSPORT ATP-BINDING PROTEIN DPPD"/>
    <property type="match status" value="1"/>
</dbReference>
<evidence type="ECO:0000256" key="1">
    <source>
        <dbReference type="ARBA" id="ARBA00004202"/>
    </source>
</evidence>